<reference evidence="2 3" key="1">
    <citation type="submission" date="2011-04" db="EMBL/GenBank/DDBJ databases">
        <title>The Genome Sequence of Dysgonomonas mossii DSM 22836.</title>
        <authorList>
            <consortium name="The Broad Institute Genome Sequencing Platform"/>
            <person name="Earl A."/>
            <person name="Ward D."/>
            <person name="Feldgarden M."/>
            <person name="Gevers D."/>
            <person name="Pudlo N."/>
            <person name="Martens E."/>
            <person name="Allen-Vercoe E."/>
            <person name="Young S.K."/>
            <person name="Zeng Q."/>
            <person name="Gargeya S."/>
            <person name="Fitzgerald M."/>
            <person name="Haas B."/>
            <person name="Abouelleil A."/>
            <person name="Alvarado L."/>
            <person name="Arachchi H.M."/>
            <person name="Berlin A."/>
            <person name="Brown A."/>
            <person name="Chapman S.B."/>
            <person name="Chen Z."/>
            <person name="Dunbar C."/>
            <person name="Freedman E."/>
            <person name="Gearin G."/>
            <person name="Gellesch M."/>
            <person name="Goldberg J."/>
            <person name="Griggs A."/>
            <person name="Gujja S."/>
            <person name="Heiman D."/>
            <person name="Howarth C."/>
            <person name="Larson L."/>
            <person name="Lui A."/>
            <person name="MacDonald P.J.P."/>
            <person name="Mehta T."/>
            <person name="Montmayeur A."/>
            <person name="Murphy C."/>
            <person name="Neiman D."/>
            <person name="Pearson M."/>
            <person name="Priest M."/>
            <person name="Roberts A."/>
            <person name="Saif S."/>
            <person name="Shea T."/>
            <person name="Shenoy N."/>
            <person name="Sisk P."/>
            <person name="Stolte C."/>
            <person name="Sykes S."/>
            <person name="Yandava C."/>
            <person name="Wortman J."/>
            <person name="Nusbaum C."/>
            <person name="Birren B."/>
        </authorList>
    </citation>
    <scope>NUCLEOTIDE SEQUENCE [LARGE SCALE GENOMIC DNA]</scope>
    <source>
        <strain evidence="2 3">DSM 22836</strain>
    </source>
</reference>
<dbReference type="eggNOG" id="ENOG502ZB2H">
    <property type="taxonomic scope" value="Bacteria"/>
</dbReference>
<evidence type="ECO:0000313" key="3">
    <source>
        <dbReference type="Proteomes" id="UP000006420"/>
    </source>
</evidence>
<proteinExistence type="predicted"/>
<sequence>MKLKLKNKILIYKILGCLLVLIIFISCGIAWYENHGDVFKDEYQNNNSPIIYKTSSVKAGEYAEYIMYVKCASNYDNETHRLIVALNVPKVWTEAKSAILTWENNEDLGTEYKMSPIPEGTSPKSQPGLTWSQALLNAVGGRNPNILDDTQWVAFQADDPWTIFNGSNAYTLFVKVRIKIKTGPDNLRAKIGFFVNYDGDGMGTDEDRWKVMWGDCFDVTDGEGAEPIDFCQYHFYQATPGNATQNDILTFKYIGDYYNNPLIDETDIYLNAKAYTTEGNTYTVNEISDKTKLVKDSQWGVMWSRTVWPEGYFSVPSNETITRIEYYFTNKDGSLYVSKYDDKVAGAMEPGYEEELVRPGRPIEPFIYYFVCK</sequence>
<dbReference type="RefSeq" id="WP_006843589.1">
    <property type="nucleotide sequence ID" value="NZ_AQWJ01000005.1"/>
</dbReference>
<evidence type="ECO:0008006" key="4">
    <source>
        <dbReference type="Google" id="ProtNLM"/>
    </source>
</evidence>
<dbReference type="InterPro" id="IPR032522">
    <property type="entry name" value="DUF4961"/>
</dbReference>
<dbReference type="Proteomes" id="UP000006420">
    <property type="component" value="Unassembled WGS sequence"/>
</dbReference>
<dbReference type="HOGENOM" id="CLU_068001_0_0_10"/>
<dbReference type="OrthoDB" id="1406466at2"/>
<keyword evidence="1" id="KW-0472">Membrane</keyword>
<dbReference type="STRING" id="742767.HMPREF9456_02219"/>
<dbReference type="PROSITE" id="PS51257">
    <property type="entry name" value="PROKAR_LIPOPROTEIN"/>
    <property type="match status" value="1"/>
</dbReference>
<name>F8X1H1_9BACT</name>
<evidence type="ECO:0000313" key="2">
    <source>
        <dbReference type="EMBL" id="EGK05955.1"/>
    </source>
</evidence>
<organism evidence="2 3">
    <name type="scientific">Dysgonomonas mossii DSM 22836</name>
    <dbReference type="NCBI Taxonomy" id="742767"/>
    <lineage>
        <taxon>Bacteria</taxon>
        <taxon>Pseudomonadati</taxon>
        <taxon>Bacteroidota</taxon>
        <taxon>Bacteroidia</taxon>
        <taxon>Bacteroidales</taxon>
        <taxon>Dysgonomonadaceae</taxon>
        <taxon>Dysgonomonas</taxon>
    </lineage>
</organism>
<keyword evidence="1" id="KW-1133">Transmembrane helix</keyword>
<evidence type="ECO:0000256" key="1">
    <source>
        <dbReference type="SAM" id="Phobius"/>
    </source>
</evidence>
<dbReference type="GeneID" id="78082850"/>
<protein>
    <recommendedName>
        <fullName evidence="4">DUF4961 domain-containing protein</fullName>
    </recommendedName>
</protein>
<dbReference type="AlphaFoldDB" id="F8X1H1"/>
<dbReference type="EMBL" id="ADLW01000010">
    <property type="protein sequence ID" value="EGK05955.1"/>
    <property type="molecule type" value="Genomic_DNA"/>
</dbReference>
<dbReference type="Pfam" id="PF16328">
    <property type="entry name" value="DUF4961"/>
    <property type="match status" value="1"/>
</dbReference>
<feature type="transmembrane region" description="Helical" evidence="1">
    <location>
        <begin position="12"/>
        <end position="32"/>
    </location>
</feature>
<comment type="caution">
    <text evidence="2">The sequence shown here is derived from an EMBL/GenBank/DDBJ whole genome shotgun (WGS) entry which is preliminary data.</text>
</comment>
<keyword evidence="1" id="KW-0812">Transmembrane</keyword>
<gene>
    <name evidence="2" type="ORF">HMPREF9456_02219</name>
</gene>
<accession>F8X1H1</accession>
<keyword evidence="3" id="KW-1185">Reference proteome</keyword>